<name>A0A9D1MDV4_9FIRM</name>
<reference evidence="1" key="2">
    <citation type="journal article" date="2021" name="PeerJ">
        <title>Extensive microbial diversity within the chicken gut microbiome revealed by metagenomics and culture.</title>
        <authorList>
            <person name="Gilroy R."/>
            <person name="Ravi A."/>
            <person name="Getino M."/>
            <person name="Pursley I."/>
            <person name="Horton D.L."/>
            <person name="Alikhan N.F."/>
            <person name="Baker D."/>
            <person name="Gharbi K."/>
            <person name="Hall N."/>
            <person name="Watson M."/>
            <person name="Adriaenssens E.M."/>
            <person name="Foster-Nyarko E."/>
            <person name="Jarju S."/>
            <person name="Secka A."/>
            <person name="Antonio M."/>
            <person name="Oren A."/>
            <person name="Chaudhuri R.R."/>
            <person name="La Ragione R."/>
            <person name="Hildebrand F."/>
            <person name="Pallen M.J."/>
        </authorList>
    </citation>
    <scope>NUCLEOTIDE SEQUENCE</scope>
    <source>
        <strain evidence="1">11687</strain>
    </source>
</reference>
<comment type="caution">
    <text evidence="1">The sequence shown here is derived from an EMBL/GenBank/DDBJ whole genome shotgun (WGS) entry which is preliminary data.</text>
</comment>
<protein>
    <submittedName>
        <fullName evidence="1">Uncharacterized protein</fullName>
    </submittedName>
</protein>
<evidence type="ECO:0000313" key="1">
    <source>
        <dbReference type="EMBL" id="HIU58585.1"/>
    </source>
</evidence>
<dbReference type="EMBL" id="DVMZ01000017">
    <property type="protein sequence ID" value="HIU58585.1"/>
    <property type="molecule type" value="Genomic_DNA"/>
</dbReference>
<sequence>METEKVKRELRELRYYYSRKEQMDALFRETGETRIPAIVRKYNNAIRLAPVQLYDLYGCLYIRNQTQEAAAIELNYSTEYVRRLNKALLQFFARQNG</sequence>
<gene>
    <name evidence="1" type="ORF">IAC57_00645</name>
</gene>
<dbReference type="Proteomes" id="UP000824081">
    <property type="component" value="Unassembled WGS sequence"/>
</dbReference>
<accession>A0A9D1MDV4</accession>
<proteinExistence type="predicted"/>
<reference evidence="1" key="1">
    <citation type="submission" date="2020-10" db="EMBL/GenBank/DDBJ databases">
        <authorList>
            <person name="Gilroy R."/>
        </authorList>
    </citation>
    <scope>NUCLEOTIDE SEQUENCE</scope>
    <source>
        <strain evidence="1">11687</strain>
    </source>
</reference>
<dbReference type="AlphaFoldDB" id="A0A9D1MDV4"/>
<organism evidence="1 2">
    <name type="scientific">Candidatus Scatosoma pullistercoris</name>
    <dbReference type="NCBI Taxonomy" id="2840934"/>
    <lineage>
        <taxon>Bacteria</taxon>
        <taxon>Bacillati</taxon>
        <taxon>Bacillota</taxon>
        <taxon>Clostridia</taxon>
        <taxon>Candidatus Scatosoma</taxon>
    </lineage>
</organism>
<evidence type="ECO:0000313" key="2">
    <source>
        <dbReference type="Proteomes" id="UP000824081"/>
    </source>
</evidence>